<feature type="signal peptide" evidence="1">
    <location>
        <begin position="1"/>
        <end position="23"/>
    </location>
</feature>
<name>A0A1Q6FCF2_9BACT</name>
<accession>A0A1Q6FCF2</accession>
<organism evidence="2 3">
    <name type="scientific">Alistipes putredinis</name>
    <dbReference type="NCBI Taxonomy" id="28117"/>
    <lineage>
        <taxon>Bacteria</taxon>
        <taxon>Pseudomonadati</taxon>
        <taxon>Bacteroidota</taxon>
        <taxon>Bacteroidia</taxon>
        <taxon>Bacteroidales</taxon>
        <taxon>Rikenellaceae</taxon>
        <taxon>Alistipes</taxon>
    </lineage>
</organism>
<dbReference type="EMBL" id="MNQH01000001">
    <property type="protein sequence ID" value="OKY96549.1"/>
    <property type="molecule type" value="Genomic_DNA"/>
</dbReference>
<evidence type="ECO:0000313" key="2">
    <source>
        <dbReference type="EMBL" id="OKY96549.1"/>
    </source>
</evidence>
<proteinExistence type="predicted"/>
<dbReference type="RefSeq" id="WP_004330140.1">
    <property type="nucleotide sequence ID" value="NZ_BAAFKT010000018.1"/>
</dbReference>
<reference evidence="2 3" key="1">
    <citation type="journal article" date="2016" name="Nat. Biotechnol.">
        <title>Measurement of bacterial replication rates in microbial communities.</title>
        <authorList>
            <person name="Brown C.T."/>
            <person name="Olm M.R."/>
            <person name="Thomas B.C."/>
            <person name="Banfield J.F."/>
        </authorList>
    </citation>
    <scope>NUCLEOTIDE SEQUENCE [LARGE SCALE GENOMIC DNA]</scope>
    <source>
        <strain evidence="2">CAG:67_53_122</strain>
    </source>
</reference>
<evidence type="ECO:0000256" key="1">
    <source>
        <dbReference type="SAM" id="SignalP"/>
    </source>
</evidence>
<dbReference type="GeneID" id="73804183"/>
<evidence type="ECO:0000313" key="3">
    <source>
        <dbReference type="Proteomes" id="UP000187417"/>
    </source>
</evidence>
<feature type="chain" id="PRO_5010351915" description="DUF4836 domain-containing protein" evidence="1">
    <location>
        <begin position="24"/>
        <end position="517"/>
    </location>
</feature>
<dbReference type="Proteomes" id="UP000187417">
    <property type="component" value="Unassembled WGS sequence"/>
</dbReference>
<comment type="caution">
    <text evidence="2">The sequence shown here is derived from an EMBL/GenBank/DDBJ whole genome shotgun (WGS) entry which is preliminary data.</text>
</comment>
<protein>
    <recommendedName>
        <fullName evidence="4">DUF4836 domain-containing protein</fullName>
    </recommendedName>
</protein>
<keyword evidence="1" id="KW-0732">Signal</keyword>
<dbReference type="STRING" id="28117.BHV66_00270"/>
<gene>
    <name evidence="2" type="ORF">BHV66_00270</name>
</gene>
<sequence>MKKLYFFCIALVALMLASCGGKDYREMLPADSFVIVSINPESLSRKAQVGDFTQSVYYKMAEQALADAPEEERGRILSLLAHPSETGLDVGSDVFMFVTMENASQTGNPTVGGLFKVGDRKKLDSFLGWLSQKSGFTSFEEDGITFLANTQGADMPVVAYDETALLVYTAPVDNDQAKAAAKKLFAQKKTESLMGNSQLAQAIERPSDMKFVMDYGSVMAVAGEQIGTAGLSGFEFLNKMSMAMPVDFEKGKIVAEARILFSDKEAEKQYMEMVAAQRKMDGDFLKMLPAENVATLAGSMDGTRTYEMLQKIPMYSMVFAMAPQVKPIMEAIDGDIALSFHGMTDNGRMPELSLIAELKDPAIMETIKGMIPVPMQEMAPGQYALSPDANTTIYFGLNDNTFYATTDSDALVFLTGAQTSAYEAEVGKLFRGSYGTMFVDFPAVRSLIESLIAQNRLDQSAAASLMALSLFDTLEITGRTERQGELVLNMTDKDKNAAEVLYKTIEGFAQMFAATMF</sequence>
<evidence type="ECO:0008006" key="4">
    <source>
        <dbReference type="Google" id="ProtNLM"/>
    </source>
</evidence>
<dbReference type="PROSITE" id="PS51257">
    <property type="entry name" value="PROKAR_LIPOPROTEIN"/>
    <property type="match status" value="1"/>
</dbReference>
<dbReference type="Pfam" id="PF16120">
    <property type="entry name" value="DUF4836"/>
    <property type="match status" value="1"/>
</dbReference>
<dbReference type="AlphaFoldDB" id="A0A1Q6FCF2"/>
<dbReference type="InterPro" id="IPR032276">
    <property type="entry name" value="DUF4836"/>
</dbReference>